<dbReference type="RefSeq" id="WP_157696070.1">
    <property type="nucleotide sequence ID" value="NZ_FCOI02000003.1"/>
</dbReference>
<evidence type="ECO:0008006" key="4">
    <source>
        <dbReference type="Google" id="ProtNLM"/>
    </source>
</evidence>
<name>A0A157ZVN1_9BURK</name>
<reference evidence="3" key="1">
    <citation type="submission" date="2016-01" db="EMBL/GenBank/DDBJ databases">
        <authorList>
            <person name="Peeters Charlotte."/>
        </authorList>
    </citation>
    <scope>NUCLEOTIDE SEQUENCE [LARGE SCALE GENOMIC DNA]</scope>
</reference>
<dbReference type="AlphaFoldDB" id="A0A157ZVN1"/>
<keyword evidence="1" id="KW-0472">Membrane</keyword>
<evidence type="ECO:0000256" key="1">
    <source>
        <dbReference type="SAM" id="Phobius"/>
    </source>
</evidence>
<organism evidence="2 3">
    <name type="scientific">Caballeronia temeraria</name>
    <dbReference type="NCBI Taxonomy" id="1777137"/>
    <lineage>
        <taxon>Bacteria</taxon>
        <taxon>Pseudomonadati</taxon>
        <taxon>Pseudomonadota</taxon>
        <taxon>Betaproteobacteria</taxon>
        <taxon>Burkholderiales</taxon>
        <taxon>Burkholderiaceae</taxon>
        <taxon>Caballeronia</taxon>
    </lineage>
</organism>
<proteinExistence type="predicted"/>
<keyword evidence="3" id="KW-1185">Reference proteome</keyword>
<feature type="transmembrane region" description="Helical" evidence="1">
    <location>
        <begin position="100"/>
        <end position="121"/>
    </location>
</feature>
<feature type="transmembrane region" description="Helical" evidence="1">
    <location>
        <begin position="346"/>
        <end position="363"/>
    </location>
</feature>
<feature type="transmembrane region" description="Helical" evidence="1">
    <location>
        <begin position="49"/>
        <end position="70"/>
    </location>
</feature>
<sequence>MARSKIVNSIFWATVLIALLYSSYRYPLQINSAQTSPTYSDTPPFLQAAKYLLLAAACAVIAVAAGGLYIPRRKLGFIALYLALLVCPFIHLTFDGEPKHLAFAFVAAVAFFVSLSVRAVTMSSIDAFMKFTLYLSLLVNLIQIILFYSIGRLPALAYEDTLSVRFGSFLDDPNGFGALLFLLLGYAFCSPRTLVNRLCILGVILSIVFSQSLTAIAFLVFLILLWGLMNHFKATVLILMIACLPLLMPVLFGDFRPDGSELLDVVLTSKEASSDAHFASFKVANLADFSVWILGADGYSISESWWVTSLNNYGLIWTAALLAMFSAFMWRLYNALRETNSQRSKRVLFAALLFSIYFVVASANLPFPTVFPINFIFMLLLCLFMLKKVQEDEASR</sequence>
<keyword evidence="1" id="KW-1133">Transmembrane helix</keyword>
<accession>A0A157ZVN1</accession>
<feature type="transmembrane region" description="Helical" evidence="1">
    <location>
        <begin position="173"/>
        <end position="189"/>
    </location>
</feature>
<protein>
    <recommendedName>
        <fullName evidence="4">O-antigen polymerase</fullName>
    </recommendedName>
</protein>
<feature type="transmembrane region" description="Helical" evidence="1">
    <location>
        <begin position="369"/>
        <end position="386"/>
    </location>
</feature>
<feature type="transmembrane region" description="Helical" evidence="1">
    <location>
        <begin position="133"/>
        <end position="153"/>
    </location>
</feature>
<gene>
    <name evidence="2" type="ORF">AWB76_01352</name>
</gene>
<feature type="transmembrane region" description="Helical" evidence="1">
    <location>
        <begin position="77"/>
        <end position="94"/>
    </location>
</feature>
<dbReference type="OrthoDB" id="9125168at2"/>
<feature type="transmembrane region" description="Helical" evidence="1">
    <location>
        <begin position="201"/>
        <end position="228"/>
    </location>
</feature>
<dbReference type="Proteomes" id="UP000054624">
    <property type="component" value="Unassembled WGS sequence"/>
</dbReference>
<dbReference type="STRING" id="1777137.AWB76_01352"/>
<feature type="transmembrane region" description="Helical" evidence="1">
    <location>
        <begin position="234"/>
        <end position="255"/>
    </location>
</feature>
<evidence type="ECO:0000313" key="3">
    <source>
        <dbReference type="Proteomes" id="UP000054624"/>
    </source>
</evidence>
<dbReference type="EMBL" id="FCOI02000003">
    <property type="protein sequence ID" value="SAK49604.1"/>
    <property type="molecule type" value="Genomic_DNA"/>
</dbReference>
<feature type="transmembrane region" description="Helical" evidence="1">
    <location>
        <begin position="315"/>
        <end position="334"/>
    </location>
</feature>
<evidence type="ECO:0000313" key="2">
    <source>
        <dbReference type="EMBL" id="SAK49604.1"/>
    </source>
</evidence>
<keyword evidence="1" id="KW-0812">Transmembrane</keyword>